<protein>
    <submittedName>
        <fullName evidence="12">Type VII secretion protein EccB</fullName>
    </submittedName>
</protein>
<comment type="similarity">
    <text evidence="2">Belongs to the EccB family.</text>
</comment>
<evidence type="ECO:0000313" key="12">
    <source>
        <dbReference type="EMBL" id="SNS79311.1"/>
    </source>
</evidence>
<evidence type="ECO:0000256" key="5">
    <source>
        <dbReference type="ARBA" id="ARBA00022741"/>
    </source>
</evidence>
<evidence type="ECO:0000313" key="13">
    <source>
        <dbReference type="Proteomes" id="UP000198282"/>
    </source>
</evidence>
<evidence type="ECO:0000256" key="9">
    <source>
        <dbReference type="ARBA" id="ARBA00023136"/>
    </source>
</evidence>
<keyword evidence="5" id="KW-0547">Nucleotide-binding</keyword>
<dbReference type="NCBIfam" id="TIGR03919">
    <property type="entry name" value="T7SS_EccB"/>
    <property type="match status" value="1"/>
</dbReference>
<sequence length="481" mass="50256">MQTRRDLYQAYKLMTQRLGMALLQGEPDLPESPMRRHNVAMFGSVLVAVLVTAGFGILGLLRPGDATALTDPGNVIVEEESGAIFIYSAPEGKMIPVDNVTSARLLLGDQEVKVRTVTAASLAKFPRGALVGIPGAPKSLPAHDHLVRTPWSACVMEGMDSGGERRPYTSLIGGLDVGGRPVEPSSAMVVEEGGQAWLLWSNRRMRVPAKGVRALTQEQPRQVPAAWLNALPTGPDFKSPAIPDRGRAVTGPDGGKSAVGRVFTVPPVVGGPAKWYVLLSDGLADLTPTQAALLLADSASKEAYGRAPVRETELDAATANGTKESATDLSGDGLPTTMPEISSPSPASPLCAVYSDTERGSTRASLTVGGTERIPAPPKGWFNQDVVDQVVLPPGSGALVGVLPGDGRLDAVGPLFLISDQGRRHSIPSPGSLPSLGYTPEEVAPLPAHLMKLIPEGPALDAAAARAPIQVNQPAPVRSQG</sequence>
<dbReference type="EMBL" id="FZOD01000016">
    <property type="protein sequence ID" value="SNS79311.1"/>
    <property type="molecule type" value="Genomic_DNA"/>
</dbReference>
<keyword evidence="7" id="KW-0067">ATP-binding</keyword>
<keyword evidence="13" id="KW-1185">Reference proteome</keyword>
<dbReference type="Gene3D" id="2.40.50.910">
    <property type="entry name" value="Type VII secretion system EccB, repeat 3 domain"/>
    <property type="match status" value="1"/>
</dbReference>
<dbReference type="AlphaFoldDB" id="A0A239HDS6"/>
<proteinExistence type="inferred from homology"/>
<dbReference type="Pfam" id="PF05108">
    <property type="entry name" value="T7SS_ESX1_EccB"/>
    <property type="match status" value="1"/>
</dbReference>
<organism evidence="12 13">
    <name type="scientific">Streptosporangium subroseum</name>
    <dbReference type="NCBI Taxonomy" id="106412"/>
    <lineage>
        <taxon>Bacteria</taxon>
        <taxon>Bacillati</taxon>
        <taxon>Actinomycetota</taxon>
        <taxon>Actinomycetes</taxon>
        <taxon>Streptosporangiales</taxon>
        <taxon>Streptosporangiaceae</taxon>
        <taxon>Streptosporangium</taxon>
    </lineage>
</organism>
<feature type="region of interest" description="Disordered" evidence="10">
    <location>
        <begin position="306"/>
        <end position="333"/>
    </location>
</feature>
<dbReference type="GO" id="GO:0016787">
    <property type="term" value="F:hydrolase activity"/>
    <property type="evidence" value="ECO:0007669"/>
    <property type="project" value="UniProtKB-KW"/>
</dbReference>
<evidence type="ECO:0000256" key="2">
    <source>
        <dbReference type="ARBA" id="ARBA00008149"/>
    </source>
</evidence>
<evidence type="ECO:0000256" key="11">
    <source>
        <dbReference type="SAM" id="Phobius"/>
    </source>
</evidence>
<dbReference type="InterPro" id="IPR007795">
    <property type="entry name" value="T7SS_EccB"/>
</dbReference>
<dbReference type="PANTHER" id="PTHR40765">
    <property type="entry name" value="ESX-2 SECRETION SYSTEM ATPASE ECCB2"/>
    <property type="match status" value="1"/>
</dbReference>
<evidence type="ECO:0000256" key="1">
    <source>
        <dbReference type="ARBA" id="ARBA00004162"/>
    </source>
</evidence>
<evidence type="ECO:0000256" key="8">
    <source>
        <dbReference type="ARBA" id="ARBA00022989"/>
    </source>
</evidence>
<dbReference type="GO" id="GO:0005524">
    <property type="term" value="F:ATP binding"/>
    <property type="evidence" value="ECO:0007669"/>
    <property type="project" value="UniProtKB-KW"/>
</dbReference>
<keyword evidence="8 11" id="KW-1133">Transmembrane helix</keyword>
<feature type="transmembrane region" description="Helical" evidence="11">
    <location>
        <begin position="39"/>
        <end position="61"/>
    </location>
</feature>
<keyword evidence="9 11" id="KW-0472">Membrane</keyword>
<keyword evidence="6" id="KW-0378">Hydrolase</keyword>
<gene>
    <name evidence="12" type="ORF">SAMN05216276_101669</name>
</gene>
<dbReference type="Proteomes" id="UP000198282">
    <property type="component" value="Unassembled WGS sequence"/>
</dbReference>
<dbReference type="RefSeq" id="WP_089208477.1">
    <property type="nucleotide sequence ID" value="NZ_FZOD01000016.1"/>
</dbReference>
<evidence type="ECO:0000256" key="4">
    <source>
        <dbReference type="ARBA" id="ARBA00022692"/>
    </source>
</evidence>
<comment type="subcellular location">
    <subcellularLocation>
        <location evidence="1">Cell membrane</location>
        <topology evidence="1">Single-pass membrane protein</topology>
    </subcellularLocation>
</comment>
<dbReference type="PANTHER" id="PTHR40765:SF2">
    <property type="entry name" value="ESX-2 SECRETION SYSTEM ATPASE ECCB2"/>
    <property type="match status" value="1"/>
</dbReference>
<reference evidence="12 13" key="1">
    <citation type="submission" date="2017-06" db="EMBL/GenBank/DDBJ databases">
        <authorList>
            <person name="Kim H.J."/>
            <person name="Triplett B.A."/>
        </authorList>
    </citation>
    <scope>NUCLEOTIDE SEQUENCE [LARGE SCALE GENOMIC DNA]</scope>
    <source>
        <strain evidence="12 13">CGMCC 4.2132</strain>
    </source>
</reference>
<feature type="compositionally biased region" description="Polar residues" evidence="10">
    <location>
        <begin position="319"/>
        <end position="328"/>
    </location>
</feature>
<dbReference type="Gene3D" id="3.30.2390.20">
    <property type="entry name" value="Type VII secretion system EccB, repeat 1 domain"/>
    <property type="match status" value="1"/>
</dbReference>
<dbReference type="OrthoDB" id="3847604at2"/>
<evidence type="ECO:0000256" key="7">
    <source>
        <dbReference type="ARBA" id="ARBA00022840"/>
    </source>
</evidence>
<keyword evidence="4 11" id="KW-0812">Transmembrane</keyword>
<dbReference type="InterPro" id="IPR042485">
    <property type="entry name" value="T7SS_EccB_R3"/>
</dbReference>
<name>A0A239HDS6_9ACTN</name>
<dbReference type="InterPro" id="IPR044857">
    <property type="entry name" value="T7SS_EccB_R1"/>
</dbReference>
<dbReference type="GO" id="GO:0005886">
    <property type="term" value="C:plasma membrane"/>
    <property type="evidence" value="ECO:0007669"/>
    <property type="project" value="UniProtKB-SubCell"/>
</dbReference>
<dbReference type="GO" id="GO:0005576">
    <property type="term" value="C:extracellular region"/>
    <property type="evidence" value="ECO:0007669"/>
    <property type="project" value="TreeGrafter"/>
</dbReference>
<evidence type="ECO:0000256" key="6">
    <source>
        <dbReference type="ARBA" id="ARBA00022801"/>
    </source>
</evidence>
<evidence type="ECO:0000256" key="3">
    <source>
        <dbReference type="ARBA" id="ARBA00022475"/>
    </source>
</evidence>
<evidence type="ECO:0000256" key="10">
    <source>
        <dbReference type="SAM" id="MobiDB-lite"/>
    </source>
</evidence>
<accession>A0A239HDS6</accession>
<keyword evidence="3" id="KW-1003">Cell membrane</keyword>